<evidence type="ECO:0000256" key="1">
    <source>
        <dbReference type="SAM" id="MobiDB-lite"/>
    </source>
</evidence>
<dbReference type="EMBL" id="KZ293426">
    <property type="protein sequence ID" value="PBK70295.1"/>
    <property type="molecule type" value="Genomic_DNA"/>
</dbReference>
<keyword evidence="3" id="KW-1185">Reference proteome</keyword>
<sequence>MPEDLTAEEYKALTVEWVAVEERYDEAVLKEEAWAAKLEALKQQELEREKEWLQLVAEEQQWQLDLVKKEQKKAEKAVKAVESGKGKAAAKDMEAALVDEKKGTDVDTKRKRSEDSKKKALKKLKEWAAPTAPKRKCATKSTSVVEKSDGESRPSPSKRVKAVVSGPVESEEEFNSNISAGDVCVAIKMGLIVLHAQPPKNPTMDTLANKVDVLMGQVVDLQSCMDNLADDFQLEEVDSPEELISNMEEWQVSCAELKDLKEGDGVAVG</sequence>
<feature type="compositionally biased region" description="Basic and acidic residues" evidence="1">
    <location>
        <begin position="101"/>
        <end position="126"/>
    </location>
</feature>
<proteinExistence type="predicted"/>
<protein>
    <submittedName>
        <fullName evidence="2">Uncharacterized protein</fullName>
    </submittedName>
</protein>
<reference evidence="3" key="1">
    <citation type="journal article" date="2017" name="Nat. Ecol. Evol.">
        <title>Genome expansion and lineage-specific genetic innovations in the forest pathogenic fungi Armillaria.</title>
        <authorList>
            <person name="Sipos G."/>
            <person name="Prasanna A.N."/>
            <person name="Walter M.C."/>
            <person name="O'Connor E."/>
            <person name="Balint B."/>
            <person name="Krizsan K."/>
            <person name="Kiss B."/>
            <person name="Hess J."/>
            <person name="Varga T."/>
            <person name="Slot J."/>
            <person name="Riley R."/>
            <person name="Boka B."/>
            <person name="Rigling D."/>
            <person name="Barry K."/>
            <person name="Lee J."/>
            <person name="Mihaltcheva S."/>
            <person name="LaButti K."/>
            <person name="Lipzen A."/>
            <person name="Waldron R."/>
            <person name="Moloney N.M."/>
            <person name="Sperisen C."/>
            <person name="Kredics L."/>
            <person name="Vagvoelgyi C."/>
            <person name="Patrignani A."/>
            <person name="Fitzpatrick D."/>
            <person name="Nagy I."/>
            <person name="Doyle S."/>
            <person name="Anderson J.B."/>
            <person name="Grigoriev I.V."/>
            <person name="Gueldener U."/>
            <person name="Muensterkoetter M."/>
            <person name="Nagy L.G."/>
        </authorList>
    </citation>
    <scope>NUCLEOTIDE SEQUENCE [LARGE SCALE GENOMIC DNA]</scope>
    <source>
        <strain evidence="3">28-4</strain>
    </source>
</reference>
<name>A0A2H3BHG6_9AGAR</name>
<evidence type="ECO:0000313" key="3">
    <source>
        <dbReference type="Proteomes" id="UP000218334"/>
    </source>
</evidence>
<feature type="region of interest" description="Disordered" evidence="1">
    <location>
        <begin position="101"/>
        <end position="160"/>
    </location>
</feature>
<dbReference type="AlphaFoldDB" id="A0A2H3BHG6"/>
<gene>
    <name evidence="2" type="ORF">ARMSODRAFT_974267</name>
</gene>
<evidence type="ECO:0000313" key="2">
    <source>
        <dbReference type="EMBL" id="PBK70295.1"/>
    </source>
</evidence>
<accession>A0A2H3BHG6</accession>
<organism evidence="2 3">
    <name type="scientific">Armillaria solidipes</name>
    <dbReference type="NCBI Taxonomy" id="1076256"/>
    <lineage>
        <taxon>Eukaryota</taxon>
        <taxon>Fungi</taxon>
        <taxon>Dikarya</taxon>
        <taxon>Basidiomycota</taxon>
        <taxon>Agaricomycotina</taxon>
        <taxon>Agaricomycetes</taxon>
        <taxon>Agaricomycetidae</taxon>
        <taxon>Agaricales</taxon>
        <taxon>Marasmiineae</taxon>
        <taxon>Physalacriaceae</taxon>
        <taxon>Armillaria</taxon>
    </lineage>
</organism>
<dbReference type="Proteomes" id="UP000218334">
    <property type="component" value="Unassembled WGS sequence"/>
</dbReference>